<organism evidence="2 3">
    <name type="scientific">Xenorhabdus miraniensis</name>
    <dbReference type="NCBI Taxonomy" id="351674"/>
    <lineage>
        <taxon>Bacteria</taxon>
        <taxon>Pseudomonadati</taxon>
        <taxon>Pseudomonadota</taxon>
        <taxon>Gammaproteobacteria</taxon>
        <taxon>Enterobacterales</taxon>
        <taxon>Morganellaceae</taxon>
        <taxon>Xenorhabdus</taxon>
    </lineage>
</organism>
<dbReference type="AlphaFoldDB" id="A0A2D0JR42"/>
<evidence type="ECO:0000256" key="1">
    <source>
        <dbReference type="SAM" id="Phobius"/>
    </source>
</evidence>
<evidence type="ECO:0000313" key="3">
    <source>
        <dbReference type="Proteomes" id="UP000221980"/>
    </source>
</evidence>
<feature type="transmembrane region" description="Helical" evidence="1">
    <location>
        <begin position="25"/>
        <end position="53"/>
    </location>
</feature>
<proteinExistence type="predicted"/>
<accession>A0A2D0JR42</accession>
<evidence type="ECO:0000313" key="2">
    <source>
        <dbReference type="EMBL" id="PHM48781.1"/>
    </source>
</evidence>
<sequence length="89" mass="10225">MDILADILATILEIFYNTIKYTIKFIAWLFNVAMKDIVISLLSIGVLFCLLFSVIIPEIMFITLLLVLVIGFVYKFRGKIKNYLDKKGS</sequence>
<gene>
    <name evidence="2" type="ORF">Xmir_01924</name>
</gene>
<comment type="caution">
    <text evidence="2">The sequence shown here is derived from an EMBL/GenBank/DDBJ whole genome shotgun (WGS) entry which is preliminary data.</text>
</comment>
<reference evidence="2 3" key="1">
    <citation type="journal article" date="2017" name="Nat. Microbiol.">
        <title>Natural product diversity associated with the nematode symbionts Photorhabdus and Xenorhabdus.</title>
        <authorList>
            <person name="Tobias N.J."/>
            <person name="Wolff H."/>
            <person name="Djahanschiri B."/>
            <person name="Grundmann F."/>
            <person name="Kronenwerth M."/>
            <person name="Shi Y.M."/>
            <person name="Simonyi S."/>
            <person name="Grun P."/>
            <person name="Shapiro-Ilan D."/>
            <person name="Pidot S.J."/>
            <person name="Stinear T.P."/>
            <person name="Ebersberger I."/>
            <person name="Bode H.B."/>
        </authorList>
    </citation>
    <scope>NUCLEOTIDE SEQUENCE [LARGE SCALE GENOMIC DNA]</scope>
    <source>
        <strain evidence="2 3">DSM 17902</strain>
    </source>
</reference>
<dbReference type="EMBL" id="NITZ01000008">
    <property type="protein sequence ID" value="PHM48781.1"/>
    <property type="molecule type" value="Genomic_DNA"/>
</dbReference>
<name>A0A2D0JR42_9GAMM</name>
<protein>
    <submittedName>
        <fullName evidence="2">Uncharacterized protein</fullName>
    </submittedName>
</protein>
<feature type="transmembrane region" description="Helical" evidence="1">
    <location>
        <begin position="59"/>
        <end position="76"/>
    </location>
</feature>
<keyword evidence="1" id="KW-0812">Transmembrane</keyword>
<dbReference type="Proteomes" id="UP000221980">
    <property type="component" value="Unassembled WGS sequence"/>
</dbReference>
<keyword evidence="1" id="KW-1133">Transmembrane helix</keyword>
<keyword evidence="3" id="KW-1185">Reference proteome</keyword>
<keyword evidence="1" id="KW-0472">Membrane</keyword>